<dbReference type="InterPro" id="IPR051207">
    <property type="entry name" value="ComplexI_NDUFA9_subunit"/>
</dbReference>
<evidence type="ECO:0000313" key="3">
    <source>
        <dbReference type="Proteomes" id="UP000676386"/>
    </source>
</evidence>
<dbReference type="PANTHER" id="PTHR12126:SF11">
    <property type="entry name" value="NADH DEHYDROGENASE [UBIQUINONE] 1 ALPHA SUBCOMPLEX SUBUNIT 9, MITOCHONDRIAL"/>
    <property type="match status" value="1"/>
</dbReference>
<protein>
    <submittedName>
        <fullName evidence="2">NAD(P)H-binding protein</fullName>
    </submittedName>
</protein>
<comment type="caution">
    <text evidence="2">The sequence shown here is derived from an EMBL/GenBank/DDBJ whole genome shotgun (WGS) entry which is preliminary data.</text>
</comment>
<dbReference type="SUPFAM" id="SSF51735">
    <property type="entry name" value="NAD(P)-binding Rossmann-fold domains"/>
    <property type="match status" value="1"/>
</dbReference>
<dbReference type="RefSeq" id="WP_211973385.1">
    <property type="nucleotide sequence ID" value="NZ_CBFHAM010000007.1"/>
</dbReference>
<evidence type="ECO:0000313" key="2">
    <source>
        <dbReference type="EMBL" id="MBS0028282.1"/>
    </source>
</evidence>
<evidence type="ECO:0000259" key="1">
    <source>
        <dbReference type="Pfam" id="PF13460"/>
    </source>
</evidence>
<feature type="domain" description="NAD(P)-binding" evidence="1">
    <location>
        <begin position="15"/>
        <end position="165"/>
    </location>
</feature>
<reference evidence="2 3" key="1">
    <citation type="submission" date="2021-04" db="EMBL/GenBank/DDBJ databases">
        <title>Chitinophaga sp. nov., isolated from the rhizosphere soil.</title>
        <authorList>
            <person name="He S."/>
        </authorList>
    </citation>
    <scope>NUCLEOTIDE SEQUENCE [LARGE SCALE GENOMIC DNA]</scope>
    <source>
        <strain evidence="2 3">2R12</strain>
    </source>
</reference>
<name>A0ABS5IZ78_9BACT</name>
<proteinExistence type="predicted"/>
<dbReference type="Proteomes" id="UP000676386">
    <property type="component" value="Unassembled WGS sequence"/>
</dbReference>
<dbReference type="Gene3D" id="3.40.50.720">
    <property type="entry name" value="NAD(P)-binding Rossmann-like Domain"/>
    <property type="match status" value="1"/>
</dbReference>
<dbReference type="Pfam" id="PF13460">
    <property type="entry name" value="NAD_binding_10"/>
    <property type="match status" value="1"/>
</dbReference>
<accession>A0ABS5IZ78</accession>
<keyword evidence="3" id="KW-1185">Reference proteome</keyword>
<sequence length="286" mass="31507">MEQSKTVVITSANCVTAGLLIPKLKAAGYYTVGLIRKQQQIETDKVIIDWMNSDEAKRALEDADYIVHLSGEINSKEEAIYIQSNLTTTQIVAAAARKGKAKRVIFLSYPGADVKQKNLYLKYKGEAEKLLTNAGKEAVIFRCPVIIDSPEKPSRIDTLFKPKNGKGVPVIGTGKQPMHPVYRGDVVNIILAALARGKAGIYDLSGHEGMTTDEFIQLVNQNPKVRIDHTPAWLSKILARFIKGLSPTFVDILLNHTDSVYDTDTYGEFGTTPVSIVGLWSKQSMI</sequence>
<organism evidence="2 3">
    <name type="scientific">Chitinophaga hostae</name>
    <dbReference type="NCBI Taxonomy" id="2831022"/>
    <lineage>
        <taxon>Bacteria</taxon>
        <taxon>Pseudomonadati</taxon>
        <taxon>Bacteroidota</taxon>
        <taxon>Chitinophagia</taxon>
        <taxon>Chitinophagales</taxon>
        <taxon>Chitinophagaceae</taxon>
        <taxon>Chitinophaga</taxon>
    </lineage>
</organism>
<dbReference type="PANTHER" id="PTHR12126">
    <property type="entry name" value="NADH-UBIQUINONE OXIDOREDUCTASE 39 KDA SUBUNIT-RELATED"/>
    <property type="match status" value="1"/>
</dbReference>
<gene>
    <name evidence="2" type="ORF">KE626_13270</name>
</gene>
<dbReference type="InterPro" id="IPR016040">
    <property type="entry name" value="NAD(P)-bd_dom"/>
</dbReference>
<dbReference type="EMBL" id="JAGTXB010000005">
    <property type="protein sequence ID" value="MBS0028282.1"/>
    <property type="molecule type" value="Genomic_DNA"/>
</dbReference>
<dbReference type="InterPro" id="IPR036291">
    <property type="entry name" value="NAD(P)-bd_dom_sf"/>
</dbReference>